<keyword evidence="1" id="KW-1133">Transmembrane helix</keyword>
<protein>
    <recommendedName>
        <fullName evidence="2">YutG/PgpA domain-containing protein</fullName>
    </recommendedName>
</protein>
<dbReference type="InterPro" id="IPR036681">
    <property type="entry name" value="PgpA-like_sf"/>
</dbReference>
<dbReference type="PANTHER" id="PTHR36305:SF1">
    <property type="entry name" value="PHOSPHATIDYLGLYCEROPHOSPHATASE A"/>
    <property type="match status" value="1"/>
</dbReference>
<feature type="domain" description="YutG/PgpA" evidence="2">
    <location>
        <begin position="13"/>
        <end position="155"/>
    </location>
</feature>
<dbReference type="CDD" id="cd06971">
    <property type="entry name" value="PgpA"/>
    <property type="match status" value="1"/>
</dbReference>
<keyword evidence="1" id="KW-0472">Membrane</keyword>
<evidence type="ECO:0000259" key="2">
    <source>
        <dbReference type="Pfam" id="PF04608"/>
    </source>
</evidence>
<proteinExistence type="predicted"/>
<dbReference type="PIRSF" id="PIRSF006162">
    <property type="entry name" value="PgpA"/>
    <property type="match status" value="1"/>
</dbReference>
<evidence type="ECO:0000313" key="3">
    <source>
        <dbReference type="EMBL" id="SVA31219.1"/>
    </source>
</evidence>
<dbReference type="PANTHER" id="PTHR36305">
    <property type="entry name" value="PHOSPHATIDYLGLYCEROPHOSPHATASE A"/>
    <property type="match status" value="1"/>
</dbReference>
<keyword evidence="1" id="KW-0812">Transmembrane</keyword>
<dbReference type="AlphaFoldDB" id="A0A381USW1"/>
<sequence>MKKNLDFRNPLTFISTGFGLGLFPVAPGTVSSFFAAIFYLFFFDPFISNFYYLLLFICFILLSLVLGILIYPLTTNSDKDPPYFVWDEFVGMWIACLPVSFTSNSFTFLIYSFVLFRLFDIWKPWIIQYFNKMENGIGVMMDDIFAGLFSCFFVSLTIYILS</sequence>
<feature type="transmembrane region" description="Helical" evidence="1">
    <location>
        <begin position="137"/>
        <end position="161"/>
    </location>
</feature>
<dbReference type="Pfam" id="PF04608">
    <property type="entry name" value="PgpA"/>
    <property type="match status" value="1"/>
</dbReference>
<name>A0A381USW1_9ZZZZ</name>
<reference evidence="3" key="1">
    <citation type="submission" date="2018-05" db="EMBL/GenBank/DDBJ databases">
        <authorList>
            <person name="Lanie J.A."/>
            <person name="Ng W.-L."/>
            <person name="Kazmierczak K.M."/>
            <person name="Andrzejewski T.M."/>
            <person name="Davidsen T.M."/>
            <person name="Wayne K.J."/>
            <person name="Tettelin H."/>
            <person name="Glass J.I."/>
            <person name="Rusch D."/>
            <person name="Podicherti R."/>
            <person name="Tsui H.-C.T."/>
            <person name="Winkler M.E."/>
        </authorList>
    </citation>
    <scope>NUCLEOTIDE SEQUENCE</scope>
</reference>
<dbReference type="Gene3D" id="1.10.3760.10">
    <property type="entry name" value="PgpA-like"/>
    <property type="match status" value="1"/>
</dbReference>
<dbReference type="InterPro" id="IPR026037">
    <property type="entry name" value="PgpA"/>
</dbReference>
<dbReference type="SUPFAM" id="SSF101307">
    <property type="entry name" value="YutG-like"/>
    <property type="match status" value="1"/>
</dbReference>
<gene>
    <name evidence="3" type="ORF">METZ01_LOCUS84073</name>
</gene>
<feature type="transmembrane region" description="Helical" evidence="1">
    <location>
        <begin position="91"/>
        <end position="116"/>
    </location>
</feature>
<dbReference type="GO" id="GO:0008962">
    <property type="term" value="F:phosphatidylglycerophosphatase activity"/>
    <property type="evidence" value="ECO:0007669"/>
    <property type="project" value="InterPro"/>
</dbReference>
<feature type="transmembrane region" description="Helical" evidence="1">
    <location>
        <begin position="50"/>
        <end position="71"/>
    </location>
</feature>
<feature type="transmembrane region" description="Helical" evidence="1">
    <location>
        <begin position="20"/>
        <end position="43"/>
    </location>
</feature>
<organism evidence="3">
    <name type="scientific">marine metagenome</name>
    <dbReference type="NCBI Taxonomy" id="408172"/>
    <lineage>
        <taxon>unclassified sequences</taxon>
        <taxon>metagenomes</taxon>
        <taxon>ecological metagenomes</taxon>
    </lineage>
</organism>
<dbReference type="EMBL" id="UINC01007064">
    <property type="protein sequence ID" value="SVA31219.1"/>
    <property type="molecule type" value="Genomic_DNA"/>
</dbReference>
<dbReference type="InterPro" id="IPR007686">
    <property type="entry name" value="YutG/PgpA"/>
</dbReference>
<evidence type="ECO:0000256" key="1">
    <source>
        <dbReference type="SAM" id="Phobius"/>
    </source>
</evidence>
<accession>A0A381USW1</accession>
<dbReference type="GO" id="GO:0006629">
    <property type="term" value="P:lipid metabolic process"/>
    <property type="evidence" value="ECO:0007669"/>
    <property type="project" value="InterPro"/>
</dbReference>